<dbReference type="Proteomes" id="UP000034164">
    <property type="component" value="Unassembled WGS sequence"/>
</dbReference>
<organism evidence="2 3">
    <name type="scientific">[Emmonsia] crescens</name>
    <dbReference type="NCBI Taxonomy" id="73230"/>
    <lineage>
        <taxon>Eukaryota</taxon>
        <taxon>Fungi</taxon>
        <taxon>Dikarya</taxon>
        <taxon>Ascomycota</taxon>
        <taxon>Pezizomycotina</taxon>
        <taxon>Eurotiomycetes</taxon>
        <taxon>Eurotiomycetidae</taxon>
        <taxon>Onygenales</taxon>
        <taxon>Ajellomycetaceae</taxon>
        <taxon>Emergomyces</taxon>
    </lineage>
</organism>
<dbReference type="OrthoDB" id="5320532at2759"/>
<proteinExistence type="predicted"/>
<sequence>MEFAGDGGVEAEGGGAFERDLDDDIPDADGEREGEGDVEGLVEEGDEGLEDEEDGLMERDLDDDVPDGFGIDDDDDDDGEDEEDNEDYFDNQRDLDDDIPSAPLSALGSGEEGHSMMERDLDADIPSLAEDGTAQQQQWEHTDTEDDDDEDDDEEDEEEDVYVDAYMEVDTHASPAHHFHSSSSAIPGSSIPHLHPHSSSMRRETEAERLFLQRWGGSGGGGGDSSPVGFESPENIPNQRRRPRRRSVMAASSDSIDM</sequence>
<feature type="compositionally biased region" description="Basic and acidic residues" evidence="1">
    <location>
        <begin position="111"/>
        <end position="122"/>
    </location>
</feature>
<dbReference type="AlphaFoldDB" id="A0A0G2HNU8"/>
<feature type="compositionally biased region" description="Gly residues" evidence="1">
    <location>
        <begin position="1"/>
        <end position="16"/>
    </location>
</feature>
<accession>A0A0G2HNU8</accession>
<feature type="compositionally biased region" description="Acidic residues" evidence="1">
    <location>
        <begin position="36"/>
        <end position="99"/>
    </location>
</feature>
<feature type="compositionally biased region" description="Basic and acidic residues" evidence="1">
    <location>
        <begin position="201"/>
        <end position="211"/>
    </location>
</feature>
<feature type="compositionally biased region" description="Low complexity" evidence="1">
    <location>
        <begin position="181"/>
        <end position="199"/>
    </location>
</feature>
<evidence type="ECO:0000313" key="3">
    <source>
        <dbReference type="Proteomes" id="UP000034164"/>
    </source>
</evidence>
<name>A0A0G2HNU8_9EURO</name>
<dbReference type="VEuPathDB" id="FungiDB:EMCG_05420"/>
<comment type="caution">
    <text evidence="2">The sequence shown here is derived from an EMBL/GenBank/DDBJ whole genome shotgun (WGS) entry which is preliminary data.</text>
</comment>
<feature type="compositionally biased region" description="Acidic residues" evidence="1">
    <location>
        <begin position="143"/>
        <end position="162"/>
    </location>
</feature>
<evidence type="ECO:0000313" key="2">
    <source>
        <dbReference type="EMBL" id="KKZ59173.1"/>
    </source>
</evidence>
<gene>
    <name evidence="2" type="ORF">EMCG_05420</name>
</gene>
<evidence type="ECO:0000256" key="1">
    <source>
        <dbReference type="SAM" id="MobiDB-lite"/>
    </source>
</evidence>
<dbReference type="EMBL" id="LCZI01001683">
    <property type="protein sequence ID" value="KKZ59173.1"/>
    <property type="molecule type" value="Genomic_DNA"/>
</dbReference>
<protein>
    <recommendedName>
        <fullName evidence="4">Replicase polyprotein 1a</fullName>
    </recommendedName>
</protein>
<evidence type="ECO:0008006" key="4">
    <source>
        <dbReference type="Google" id="ProtNLM"/>
    </source>
</evidence>
<feature type="region of interest" description="Disordered" evidence="1">
    <location>
        <begin position="1"/>
        <end position="258"/>
    </location>
</feature>
<reference evidence="3" key="1">
    <citation type="journal article" date="2015" name="PLoS Genet.">
        <title>The dynamic genome and transcriptome of the human fungal pathogen Blastomyces and close relative Emmonsia.</title>
        <authorList>
            <person name="Munoz J.F."/>
            <person name="Gauthier G.M."/>
            <person name="Desjardins C.A."/>
            <person name="Gallo J.E."/>
            <person name="Holder J."/>
            <person name="Sullivan T.D."/>
            <person name="Marty A.J."/>
            <person name="Carmen J.C."/>
            <person name="Chen Z."/>
            <person name="Ding L."/>
            <person name="Gujja S."/>
            <person name="Magrini V."/>
            <person name="Misas E."/>
            <person name="Mitreva M."/>
            <person name="Priest M."/>
            <person name="Saif S."/>
            <person name="Whiston E.A."/>
            <person name="Young S."/>
            <person name="Zeng Q."/>
            <person name="Goldman W.E."/>
            <person name="Mardis E.R."/>
            <person name="Taylor J.W."/>
            <person name="McEwen J.G."/>
            <person name="Clay O.K."/>
            <person name="Klein B.S."/>
            <person name="Cuomo C.A."/>
        </authorList>
    </citation>
    <scope>NUCLEOTIDE SEQUENCE [LARGE SCALE GENOMIC DNA]</scope>
    <source>
        <strain evidence="3">UAMH 3008</strain>
    </source>
</reference>